<dbReference type="RefSeq" id="WP_185524425.1">
    <property type="nucleotide sequence ID" value="NZ_JAARVG010000010.1"/>
</dbReference>
<dbReference type="Gene3D" id="2.60.40.10">
    <property type="entry name" value="Immunoglobulins"/>
    <property type="match status" value="1"/>
</dbReference>
<feature type="domain" description="Bacterial Ig" evidence="2">
    <location>
        <begin position="700"/>
        <end position="783"/>
    </location>
</feature>
<organism evidence="3 4">
    <name type="scientific">Listeria booriae</name>
    <dbReference type="NCBI Taxonomy" id="1552123"/>
    <lineage>
        <taxon>Bacteria</taxon>
        <taxon>Bacillati</taxon>
        <taxon>Bacillota</taxon>
        <taxon>Bacilli</taxon>
        <taxon>Bacillales</taxon>
        <taxon>Listeriaceae</taxon>
        <taxon>Listeria</taxon>
    </lineage>
</organism>
<dbReference type="Pfam" id="PF17936">
    <property type="entry name" value="Big_6"/>
    <property type="match status" value="1"/>
</dbReference>
<dbReference type="InterPro" id="IPR013783">
    <property type="entry name" value="Ig-like_fold"/>
</dbReference>
<feature type="domain" description="Bacterial Ig" evidence="2">
    <location>
        <begin position="526"/>
        <end position="609"/>
    </location>
</feature>
<evidence type="ECO:0000259" key="1">
    <source>
        <dbReference type="Pfam" id="PF17936"/>
    </source>
</evidence>
<evidence type="ECO:0000313" key="3">
    <source>
        <dbReference type="EMBL" id="MBC1794033.1"/>
    </source>
</evidence>
<comment type="caution">
    <text evidence="3">The sequence shown here is derived from an EMBL/GenBank/DDBJ whole genome shotgun (WGS) entry which is preliminary data.</text>
</comment>
<evidence type="ECO:0008006" key="5">
    <source>
        <dbReference type="Google" id="ProtNLM"/>
    </source>
</evidence>
<feature type="domain" description="Bacterial Ig" evidence="2">
    <location>
        <begin position="789"/>
        <end position="862"/>
    </location>
</feature>
<dbReference type="InterPro" id="IPR046746">
    <property type="entry name" value="Big_15"/>
</dbReference>
<accession>A0A7X0XYD1</accession>
<dbReference type="Proteomes" id="UP000539064">
    <property type="component" value="Unassembled WGS sequence"/>
</dbReference>
<reference evidence="3 4" key="1">
    <citation type="submission" date="2020-03" db="EMBL/GenBank/DDBJ databases">
        <title>Soil Listeria distribution.</title>
        <authorList>
            <person name="Liao J."/>
            <person name="Wiedmann M."/>
        </authorList>
    </citation>
    <scope>NUCLEOTIDE SEQUENCE [LARGE SCALE GENOMIC DNA]</scope>
    <source>
        <strain evidence="3 4">FSL L7-0978</strain>
    </source>
</reference>
<dbReference type="AlphaFoldDB" id="A0A7X0XYD1"/>
<dbReference type="EMBL" id="JAARVG010000010">
    <property type="protein sequence ID" value="MBC1794033.1"/>
    <property type="molecule type" value="Genomic_DNA"/>
</dbReference>
<evidence type="ECO:0000313" key="4">
    <source>
        <dbReference type="Proteomes" id="UP000539064"/>
    </source>
</evidence>
<dbReference type="Pfam" id="PF20622">
    <property type="entry name" value="Big_15"/>
    <property type="match status" value="5"/>
</dbReference>
<sequence>MKTCLKVAVLLSAILAIWWGIINQNPHQVAAQQKDINDPIIITTSHNPIEGIALPNAKIILTDHLGNTTDTIADKTGKFSLYAPVAYNGTVDIHQELNGLAGPKSRIKVQLSIVIFRCTPTELVLTTVFTDADIQIKTETGAIVSQGKTTSNTDYTLDITNIHPGTILTSMVKSGGLEYHFSYTLPPVPSKFIVTKITEYELGGIGMPGANIIIKDGHYWVNNHSDGSISFRFLRELPLGSKQIFIQRYNKREGNPQEVLIGWSQIVNPVTAASTKLTGTGTPNTPTHVQTENGQVLGRGQADKDGKYTITIPIQAEGTKLRVFQTIAGTEYMSPITVEKNPYTLTATPYQIGTSNVTGTYTGTDLDQITKVALLVDGVIVKNGVFNNTTKTFQIAANGFVTNTTQRVEVALFHGNTEIKRAPVAVTARPSDSYTVTAATYQLGTSNVTGTYTGTDLSQITKVVLLVDGLIVKNGAFNNTTKTFQIAANGFVTNTNQRVEVALFRGNTELQRAPVTVTARPSDSYTVTPATYQLGTSLVTGTYTGTDLSQITKVVLLVDGVVVKNGAFNNTTKAFQIAAGGLVNNSKQRVEVALFNGTNELKRATVFVTDAYTLTTATYQIGSANVTGSYAGLNTEAITKAVLLVDGVVVKNGALNTSDNTFRIAANGFVTNMRQRVEVALFIGTTEVKRTPVNVLGNFTLTPAAYQLGTNNVTGSYTGNDLEAVTKVVLLVDGVVVKLGTFDPATKTFQIYAKGLVTTATQRVEVALFNNTTELKRATVAVSSGESYSITATPYQLGGSYITGTYAGTNLEAITKVSLLVDGVIVKNGTLAPTTKTFQIYANGFVTTANQRVEVALYVGNTQVSRTSVPFR</sequence>
<feature type="domain" description="Bacterial Ig" evidence="2">
    <location>
        <begin position="435"/>
        <end position="518"/>
    </location>
</feature>
<protein>
    <recommendedName>
        <fullName evidence="5">Bacterial Ig domain-containing protein</fullName>
    </recommendedName>
</protein>
<feature type="domain" description="Bacterial Ig" evidence="1">
    <location>
        <begin position="268"/>
        <end position="326"/>
    </location>
</feature>
<evidence type="ECO:0000259" key="2">
    <source>
        <dbReference type="Pfam" id="PF20622"/>
    </source>
</evidence>
<gene>
    <name evidence="3" type="ORF">HCA52_11430</name>
</gene>
<name>A0A7X0XYD1_9LIST</name>
<dbReference type="InterPro" id="IPR041498">
    <property type="entry name" value="Big_6"/>
</dbReference>
<feature type="domain" description="Bacterial Ig" evidence="2">
    <location>
        <begin position="344"/>
        <end position="427"/>
    </location>
</feature>
<proteinExistence type="predicted"/>